<dbReference type="EMBL" id="JAIWYP010000014">
    <property type="protein sequence ID" value="KAH3707237.1"/>
    <property type="molecule type" value="Genomic_DNA"/>
</dbReference>
<evidence type="ECO:0000313" key="2">
    <source>
        <dbReference type="EMBL" id="KAH3707237.1"/>
    </source>
</evidence>
<name>A0A9D4BT16_DREPO</name>
<keyword evidence="3" id="KW-1185">Reference proteome</keyword>
<keyword evidence="1" id="KW-1133">Transmembrane helix</keyword>
<dbReference type="Proteomes" id="UP000828390">
    <property type="component" value="Unassembled WGS sequence"/>
</dbReference>
<feature type="transmembrane region" description="Helical" evidence="1">
    <location>
        <begin position="29"/>
        <end position="48"/>
    </location>
</feature>
<proteinExistence type="predicted"/>
<evidence type="ECO:0000256" key="1">
    <source>
        <dbReference type="SAM" id="Phobius"/>
    </source>
</evidence>
<evidence type="ECO:0000313" key="3">
    <source>
        <dbReference type="Proteomes" id="UP000828390"/>
    </source>
</evidence>
<keyword evidence="1" id="KW-0812">Transmembrane</keyword>
<reference evidence="2" key="1">
    <citation type="journal article" date="2019" name="bioRxiv">
        <title>The Genome of the Zebra Mussel, Dreissena polymorpha: A Resource for Invasive Species Research.</title>
        <authorList>
            <person name="McCartney M.A."/>
            <person name="Auch B."/>
            <person name="Kono T."/>
            <person name="Mallez S."/>
            <person name="Zhang Y."/>
            <person name="Obille A."/>
            <person name="Becker A."/>
            <person name="Abrahante J.E."/>
            <person name="Garbe J."/>
            <person name="Badalamenti J.P."/>
            <person name="Herman A."/>
            <person name="Mangelson H."/>
            <person name="Liachko I."/>
            <person name="Sullivan S."/>
            <person name="Sone E.D."/>
            <person name="Koren S."/>
            <person name="Silverstein K.A.T."/>
            <person name="Beckman K.B."/>
            <person name="Gohl D.M."/>
        </authorList>
    </citation>
    <scope>NUCLEOTIDE SEQUENCE</scope>
    <source>
        <strain evidence="2">Duluth1</strain>
        <tissue evidence="2">Whole animal</tissue>
    </source>
</reference>
<keyword evidence="1" id="KW-0472">Membrane</keyword>
<organism evidence="2 3">
    <name type="scientific">Dreissena polymorpha</name>
    <name type="common">Zebra mussel</name>
    <name type="synonym">Mytilus polymorpha</name>
    <dbReference type="NCBI Taxonomy" id="45954"/>
    <lineage>
        <taxon>Eukaryota</taxon>
        <taxon>Metazoa</taxon>
        <taxon>Spiralia</taxon>
        <taxon>Lophotrochozoa</taxon>
        <taxon>Mollusca</taxon>
        <taxon>Bivalvia</taxon>
        <taxon>Autobranchia</taxon>
        <taxon>Heteroconchia</taxon>
        <taxon>Euheterodonta</taxon>
        <taxon>Imparidentia</taxon>
        <taxon>Neoheterodontei</taxon>
        <taxon>Myida</taxon>
        <taxon>Dreissenoidea</taxon>
        <taxon>Dreissenidae</taxon>
        <taxon>Dreissena</taxon>
    </lineage>
</organism>
<dbReference type="AlphaFoldDB" id="A0A9D4BT16"/>
<sequence>MDQVLGLADCRLGCYSVVPLRNLPRNQPIALPLFVILNHPIVSVVTVLERR</sequence>
<protein>
    <submittedName>
        <fullName evidence="2">Uncharacterized protein</fullName>
    </submittedName>
</protein>
<accession>A0A9D4BT16</accession>
<comment type="caution">
    <text evidence="2">The sequence shown here is derived from an EMBL/GenBank/DDBJ whole genome shotgun (WGS) entry which is preliminary data.</text>
</comment>
<reference evidence="2" key="2">
    <citation type="submission" date="2020-11" db="EMBL/GenBank/DDBJ databases">
        <authorList>
            <person name="McCartney M.A."/>
            <person name="Auch B."/>
            <person name="Kono T."/>
            <person name="Mallez S."/>
            <person name="Becker A."/>
            <person name="Gohl D.M."/>
            <person name="Silverstein K.A.T."/>
            <person name="Koren S."/>
            <person name="Bechman K.B."/>
            <person name="Herman A."/>
            <person name="Abrahante J.E."/>
            <person name="Garbe J."/>
        </authorList>
    </citation>
    <scope>NUCLEOTIDE SEQUENCE</scope>
    <source>
        <strain evidence="2">Duluth1</strain>
        <tissue evidence="2">Whole animal</tissue>
    </source>
</reference>
<gene>
    <name evidence="2" type="ORF">DPMN_066636</name>
</gene>